<reference evidence="2" key="2">
    <citation type="submission" date="2023-01" db="EMBL/GenBank/DDBJ databases">
        <authorList>
            <person name="Sun Q."/>
            <person name="Evtushenko L."/>
        </authorList>
    </citation>
    <scope>NUCLEOTIDE SEQUENCE</scope>
    <source>
        <strain evidence="2">VKM B-2222</strain>
    </source>
</reference>
<keyword evidence="1" id="KW-0812">Transmembrane</keyword>
<comment type="caution">
    <text evidence="2">The sequence shown here is derived from an EMBL/GenBank/DDBJ whole genome shotgun (WGS) entry which is preliminary data.</text>
</comment>
<keyword evidence="1" id="KW-0472">Membrane</keyword>
<sequence>MHKSVQILIAAACIVVISAGSIWLMDRKQQADTEAAKVEAMFSALERKNEARRKAEADACRADLAAYDNGSIIAFVQRAKGGDMLAEVKKCRDLVNR</sequence>
<keyword evidence="1" id="KW-1133">Transmembrane helix</keyword>
<evidence type="ECO:0000313" key="2">
    <source>
        <dbReference type="EMBL" id="GLK65172.1"/>
    </source>
</evidence>
<accession>A0AAD3P082</accession>
<gene>
    <name evidence="2" type="ORF">GCM10017635_26430</name>
</gene>
<dbReference type="EMBL" id="BSFH01000047">
    <property type="protein sequence ID" value="GLK65172.1"/>
    <property type="molecule type" value="Genomic_DNA"/>
</dbReference>
<evidence type="ECO:0000313" key="3">
    <source>
        <dbReference type="Proteomes" id="UP001143349"/>
    </source>
</evidence>
<dbReference type="AlphaFoldDB" id="A0AAD3P082"/>
<organism evidence="2 3">
    <name type="scientific">Paracoccus kondratievae</name>
    <dbReference type="NCBI Taxonomy" id="135740"/>
    <lineage>
        <taxon>Bacteria</taxon>
        <taxon>Pseudomonadati</taxon>
        <taxon>Pseudomonadota</taxon>
        <taxon>Alphaproteobacteria</taxon>
        <taxon>Rhodobacterales</taxon>
        <taxon>Paracoccaceae</taxon>
        <taxon>Paracoccus</taxon>
    </lineage>
</organism>
<evidence type="ECO:0000256" key="1">
    <source>
        <dbReference type="SAM" id="Phobius"/>
    </source>
</evidence>
<name>A0AAD3P082_9RHOB</name>
<dbReference type="Proteomes" id="UP001143349">
    <property type="component" value="Unassembled WGS sequence"/>
</dbReference>
<keyword evidence="3" id="KW-1185">Reference proteome</keyword>
<feature type="transmembrane region" description="Helical" evidence="1">
    <location>
        <begin position="6"/>
        <end position="25"/>
    </location>
</feature>
<proteinExistence type="predicted"/>
<protein>
    <submittedName>
        <fullName evidence="2">Uncharacterized protein</fullName>
    </submittedName>
</protein>
<reference evidence="2" key="1">
    <citation type="journal article" date="2014" name="Int. J. Syst. Evol. Microbiol.">
        <title>Complete genome sequence of Corynebacterium casei LMG S-19264T (=DSM 44701T), isolated from a smear-ripened cheese.</title>
        <authorList>
            <consortium name="US DOE Joint Genome Institute (JGI-PGF)"/>
            <person name="Walter F."/>
            <person name="Albersmeier A."/>
            <person name="Kalinowski J."/>
            <person name="Ruckert C."/>
        </authorList>
    </citation>
    <scope>NUCLEOTIDE SEQUENCE</scope>
    <source>
        <strain evidence="2">VKM B-2222</strain>
    </source>
</reference>